<accession>A0A327VKL9</accession>
<reference evidence="2 3" key="1">
    <citation type="submission" date="2018-06" db="EMBL/GenBank/DDBJ databases">
        <title>Genomic Encyclopedia of Archaeal and Bacterial Type Strains, Phase II (KMG-II): from individual species to whole genera.</title>
        <authorList>
            <person name="Goeker M."/>
        </authorList>
    </citation>
    <scope>NUCLEOTIDE SEQUENCE [LARGE SCALE GENOMIC DNA]</scope>
    <source>
        <strain evidence="2 3">DSM 29821</strain>
    </source>
</reference>
<keyword evidence="3" id="KW-1185">Reference proteome</keyword>
<comment type="caution">
    <text evidence="2">The sequence shown here is derived from an EMBL/GenBank/DDBJ whole genome shotgun (WGS) entry which is preliminary data.</text>
</comment>
<evidence type="ECO:0000313" key="3">
    <source>
        <dbReference type="Proteomes" id="UP000249819"/>
    </source>
</evidence>
<dbReference type="AlphaFoldDB" id="A0A327VKL9"/>
<name>A0A327VKL9_9BACT</name>
<organism evidence="2 3">
    <name type="scientific">Chitinophaga dinghuensis</name>
    <dbReference type="NCBI Taxonomy" id="1539050"/>
    <lineage>
        <taxon>Bacteria</taxon>
        <taxon>Pseudomonadati</taxon>
        <taxon>Bacteroidota</taxon>
        <taxon>Chitinophagia</taxon>
        <taxon>Chitinophagales</taxon>
        <taxon>Chitinophagaceae</taxon>
        <taxon>Chitinophaga</taxon>
    </lineage>
</organism>
<evidence type="ECO:0000313" key="2">
    <source>
        <dbReference type="EMBL" id="RAJ75042.1"/>
    </source>
</evidence>
<gene>
    <name evidence="2" type="ORF">CLV59_11088</name>
</gene>
<sequence length="35" mass="4123">MLRNENTRQEDHTAAHSAVNADKGKKRLTNKRFRQ</sequence>
<feature type="region of interest" description="Disordered" evidence="1">
    <location>
        <begin position="1"/>
        <end position="35"/>
    </location>
</feature>
<dbReference type="Proteomes" id="UP000249819">
    <property type="component" value="Unassembled WGS sequence"/>
</dbReference>
<proteinExistence type="predicted"/>
<dbReference type="EMBL" id="QLMA01000010">
    <property type="protein sequence ID" value="RAJ75042.1"/>
    <property type="molecule type" value="Genomic_DNA"/>
</dbReference>
<evidence type="ECO:0000256" key="1">
    <source>
        <dbReference type="SAM" id="MobiDB-lite"/>
    </source>
</evidence>
<feature type="compositionally biased region" description="Basic and acidic residues" evidence="1">
    <location>
        <begin position="1"/>
        <end position="14"/>
    </location>
</feature>
<protein>
    <submittedName>
        <fullName evidence="2">Uncharacterized protein</fullName>
    </submittedName>
</protein>
<feature type="compositionally biased region" description="Basic residues" evidence="1">
    <location>
        <begin position="24"/>
        <end position="35"/>
    </location>
</feature>